<evidence type="ECO:0000256" key="1">
    <source>
        <dbReference type="ARBA" id="ARBA00004167"/>
    </source>
</evidence>
<keyword evidence="3 6" id="KW-1133">Transmembrane helix</keyword>
<sequence>MSDKKENTLQDFELRSEEVQEILSNPPSWMTRWGITLVFFIILLIIGASCIVEYPDVVTSKITITTEVPVEKIEAKTSGRIVKILVQDQQQVKNGQILAVIENTANFDDFLQLKSIIDTLQLDYKSFEFPIEKTEHLSLGELDQDYALFEKSYIDFVLNKNLKPYAMETLSGQRTLSELNSRIQVLRTQRELEKRELEVRKQDLERTKLLFNKGVISKVELENKELGYLQARRNYENTRINMSQIQESKNNTRRSIQGSNINKIQNETKYLKEVISSYKQLKRALKQWEQNYLLIASIDGKVSFQKFWGENQFVKSGDDVLSILPKASALVGKITTSAINTGKIKPDQNVLIKLDSYPYQEFGMINGEVISMSLSPDNEGNYYVEVDLSKKLKTTYGKTLVFNREMRGTAGIVTEDLKVIERVFYQFRNIFKYN</sequence>
<dbReference type="PRINTS" id="PR01490">
    <property type="entry name" value="RTXTOXIND"/>
</dbReference>
<dbReference type="PANTHER" id="PTHR30386:SF26">
    <property type="entry name" value="TRANSPORT PROTEIN COMB"/>
    <property type="match status" value="1"/>
</dbReference>
<keyword evidence="4 6" id="KW-0472">Membrane</keyword>
<organism evidence="7 8">
    <name type="scientific">Aquimarina celericrescens</name>
    <dbReference type="NCBI Taxonomy" id="1964542"/>
    <lineage>
        <taxon>Bacteria</taxon>
        <taxon>Pseudomonadati</taxon>
        <taxon>Bacteroidota</taxon>
        <taxon>Flavobacteriia</taxon>
        <taxon>Flavobacteriales</taxon>
        <taxon>Flavobacteriaceae</taxon>
        <taxon>Aquimarina</taxon>
    </lineage>
</organism>
<dbReference type="EMBL" id="JBHUHY010000003">
    <property type="protein sequence ID" value="MFD2186558.1"/>
    <property type="molecule type" value="Genomic_DNA"/>
</dbReference>
<proteinExistence type="predicted"/>
<evidence type="ECO:0000256" key="2">
    <source>
        <dbReference type="ARBA" id="ARBA00022692"/>
    </source>
</evidence>
<evidence type="ECO:0000256" key="5">
    <source>
        <dbReference type="SAM" id="Coils"/>
    </source>
</evidence>
<comment type="caution">
    <text evidence="7">The sequence shown here is derived from an EMBL/GenBank/DDBJ whole genome shotgun (WGS) entry which is preliminary data.</text>
</comment>
<keyword evidence="8" id="KW-1185">Reference proteome</keyword>
<dbReference type="Proteomes" id="UP001597344">
    <property type="component" value="Unassembled WGS sequence"/>
</dbReference>
<evidence type="ECO:0000256" key="6">
    <source>
        <dbReference type="SAM" id="Phobius"/>
    </source>
</evidence>
<evidence type="ECO:0000313" key="7">
    <source>
        <dbReference type="EMBL" id="MFD2186558.1"/>
    </source>
</evidence>
<gene>
    <name evidence="7" type="ORF">ACFSJT_07115</name>
</gene>
<dbReference type="PANTHER" id="PTHR30386">
    <property type="entry name" value="MEMBRANE FUSION SUBUNIT OF EMRAB-TOLC MULTIDRUG EFFLUX PUMP"/>
    <property type="match status" value="1"/>
</dbReference>
<feature type="transmembrane region" description="Helical" evidence="6">
    <location>
        <begin position="33"/>
        <end position="52"/>
    </location>
</feature>
<dbReference type="Gene3D" id="2.40.50.100">
    <property type="match status" value="1"/>
</dbReference>
<comment type="subcellular location">
    <subcellularLocation>
        <location evidence="1">Membrane</location>
        <topology evidence="1">Single-pass membrane protein</topology>
    </subcellularLocation>
</comment>
<feature type="coiled-coil region" evidence="5">
    <location>
        <begin position="176"/>
        <end position="207"/>
    </location>
</feature>
<name>A0ABW5AU72_9FLAO</name>
<protein>
    <submittedName>
        <fullName evidence="7">HlyD family secretion protein</fullName>
    </submittedName>
</protein>
<keyword evidence="2 6" id="KW-0812">Transmembrane</keyword>
<evidence type="ECO:0000256" key="3">
    <source>
        <dbReference type="ARBA" id="ARBA00022989"/>
    </source>
</evidence>
<dbReference type="RefSeq" id="WP_378319531.1">
    <property type="nucleotide sequence ID" value="NZ_JBHUHY010000003.1"/>
</dbReference>
<evidence type="ECO:0000313" key="8">
    <source>
        <dbReference type="Proteomes" id="UP001597344"/>
    </source>
</evidence>
<accession>A0ABW5AU72</accession>
<keyword evidence="5" id="KW-0175">Coiled coil</keyword>
<evidence type="ECO:0000256" key="4">
    <source>
        <dbReference type="ARBA" id="ARBA00023136"/>
    </source>
</evidence>
<reference evidence="8" key="1">
    <citation type="journal article" date="2019" name="Int. J. Syst. Evol. Microbiol.">
        <title>The Global Catalogue of Microorganisms (GCM) 10K type strain sequencing project: providing services to taxonomists for standard genome sequencing and annotation.</title>
        <authorList>
            <consortium name="The Broad Institute Genomics Platform"/>
            <consortium name="The Broad Institute Genome Sequencing Center for Infectious Disease"/>
            <person name="Wu L."/>
            <person name="Ma J."/>
        </authorList>
    </citation>
    <scope>NUCLEOTIDE SEQUENCE [LARGE SCALE GENOMIC DNA]</scope>
    <source>
        <strain evidence="8">DT92</strain>
    </source>
</reference>
<dbReference type="InterPro" id="IPR050739">
    <property type="entry name" value="MFP"/>
</dbReference>